<gene>
    <name evidence="2" type="ORF">BIY20_08780</name>
    <name evidence="3" type="ORF">BIY22_15445</name>
</gene>
<dbReference type="PROSITE" id="PS51257">
    <property type="entry name" value="PROKAR_LIPOPROTEIN"/>
    <property type="match status" value="1"/>
</dbReference>
<dbReference type="AlphaFoldDB" id="A0A1Q9HNT7"/>
<dbReference type="STRING" id="1381081.BIY22_15445"/>
<evidence type="ECO:0000313" key="4">
    <source>
        <dbReference type="Proteomes" id="UP000186039"/>
    </source>
</evidence>
<keyword evidence="1" id="KW-0732">Signal</keyword>
<sequence length="314" mass="34596">MDIKMLPISATRAKLLTMMALGGACFTLPVSAEAFLCDATQASAQELPLLASSCPIGKGLWGKQQPRGDQSTFWIQCGVLSKPLSVDEAKLIYQHISTDVWAKIEGKNARCLIGPYQDFSTANKELKAVKKLQPYKEAFVREVVKGAPPVVEKTKLAPAVVSKSSTPKAATPARQSTTIIPPASSAKIEPIKTVPEKAAAKSDKLEISIRRELKVGNLHFKVPYLPFSDDQFYMEYDIPWNRLDFARANHVCQVLGMEVPNPQQWQTLLAADVMKSHQWPMYLPYWGADNSALFTSGRVTQTSGKSLLNVMCVK</sequence>
<accession>A0A1Q9HNT7</accession>
<evidence type="ECO:0000313" key="2">
    <source>
        <dbReference type="EMBL" id="OLQ92271.1"/>
    </source>
</evidence>
<evidence type="ECO:0000313" key="3">
    <source>
        <dbReference type="EMBL" id="OLQ92502.1"/>
    </source>
</evidence>
<proteinExistence type="predicted"/>
<comment type="caution">
    <text evidence="3">The sequence shown here is derived from an EMBL/GenBank/DDBJ whole genome shotgun (WGS) entry which is preliminary data.</text>
</comment>
<evidence type="ECO:0000256" key="1">
    <source>
        <dbReference type="SAM" id="SignalP"/>
    </source>
</evidence>
<organism evidence="3 5">
    <name type="scientific">Vibrio panuliri</name>
    <dbReference type="NCBI Taxonomy" id="1381081"/>
    <lineage>
        <taxon>Bacteria</taxon>
        <taxon>Pseudomonadati</taxon>
        <taxon>Pseudomonadota</taxon>
        <taxon>Gammaproteobacteria</taxon>
        <taxon>Vibrionales</taxon>
        <taxon>Vibrionaceae</taxon>
        <taxon>Vibrio</taxon>
    </lineage>
</organism>
<evidence type="ECO:0000313" key="5">
    <source>
        <dbReference type="Proteomes" id="UP000186313"/>
    </source>
</evidence>
<dbReference type="EMBL" id="MJMH01000168">
    <property type="protein sequence ID" value="OLQ92271.1"/>
    <property type="molecule type" value="Genomic_DNA"/>
</dbReference>
<feature type="signal peptide" evidence="1">
    <location>
        <begin position="1"/>
        <end position="34"/>
    </location>
</feature>
<name>A0A1Q9HNT7_9VIBR</name>
<protein>
    <submittedName>
        <fullName evidence="3">Sporulation protein</fullName>
    </submittedName>
</protein>
<feature type="chain" id="PRO_5043149047" evidence="1">
    <location>
        <begin position="35"/>
        <end position="314"/>
    </location>
</feature>
<dbReference type="OrthoDB" id="5811976at2"/>
<dbReference type="Proteomes" id="UP000186039">
    <property type="component" value="Unassembled WGS sequence"/>
</dbReference>
<reference evidence="4 5" key="1">
    <citation type="submission" date="2016-09" db="EMBL/GenBank/DDBJ databases">
        <title>Genomic Taxonomy of the Vibrionaceae.</title>
        <authorList>
            <person name="Gonzalez-Castillo A."/>
            <person name="Gomez-Gil B."/>
            <person name="Enciso-Ibarra K."/>
        </authorList>
    </citation>
    <scope>NUCLEOTIDE SEQUENCE [LARGE SCALE GENOMIC DNA]</scope>
    <source>
        <strain evidence="2 4">CAIM 1902</strain>
        <strain evidence="3 5">CAIM 703</strain>
    </source>
</reference>
<keyword evidence="4" id="KW-1185">Reference proteome</keyword>
<dbReference type="Proteomes" id="UP000186313">
    <property type="component" value="Unassembled WGS sequence"/>
</dbReference>
<dbReference type="EMBL" id="MJMJ01000003">
    <property type="protein sequence ID" value="OLQ92502.1"/>
    <property type="molecule type" value="Genomic_DNA"/>
</dbReference>